<evidence type="ECO:0000256" key="1">
    <source>
        <dbReference type="SAM" id="MobiDB-lite"/>
    </source>
</evidence>
<reference evidence="2" key="2">
    <citation type="journal article" date="2015" name="Fish Shellfish Immunol.">
        <title>Early steps in the European eel (Anguilla anguilla)-Vibrio vulnificus interaction in the gills: Role of the RtxA13 toxin.</title>
        <authorList>
            <person name="Callol A."/>
            <person name="Pajuelo D."/>
            <person name="Ebbesson L."/>
            <person name="Teles M."/>
            <person name="MacKenzie S."/>
            <person name="Amaro C."/>
        </authorList>
    </citation>
    <scope>NUCLEOTIDE SEQUENCE</scope>
</reference>
<organism evidence="2">
    <name type="scientific">Anguilla anguilla</name>
    <name type="common">European freshwater eel</name>
    <name type="synonym">Muraena anguilla</name>
    <dbReference type="NCBI Taxonomy" id="7936"/>
    <lineage>
        <taxon>Eukaryota</taxon>
        <taxon>Metazoa</taxon>
        <taxon>Chordata</taxon>
        <taxon>Craniata</taxon>
        <taxon>Vertebrata</taxon>
        <taxon>Euteleostomi</taxon>
        <taxon>Actinopterygii</taxon>
        <taxon>Neopterygii</taxon>
        <taxon>Teleostei</taxon>
        <taxon>Anguilliformes</taxon>
        <taxon>Anguillidae</taxon>
        <taxon>Anguilla</taxon>
    </lineage>
</organism>
<dbReference type="EMBL" id="GBXM01032868">
    <property type="protein sequence ID" value="JAH75709.1"/>
    <property type="molecule type" value="Transcribed_RNA"/>
</dbReference>
<dbReference type="AlphaFoldDB" id="A0A0E9VC65"/>
<evidence type="ECO:0000313" key="2">
    <source>
        <dbReference type="EMBL" id="JAH75709.1"/>
    </source>
</evidence>
<name>A0A0E9VC65_ANGAN</name>
<reference evidence="2" key="1">
    <citation type="submission" date="2014-11" db="EMBL/GenBank/DDBJ databases">
        <authorList>
            <person name="Amaro Gonzalez C."/>
        </authorList>
    </citation>
    <scope>NUCLEOTIDE SEQUENCE</scope>
</reference>
<protein>
    <submittedName>
        <fullName evidence="2">Uncharacterized protein</fullName>
    </submittedName>
</protein>
<sequence>MAAVPSRGRRSLGGISEVKQS</sequence>
<proteinExistence type="predicted"/>
<accession>A0A0E9VC65</accession>
<feature type="region of interest" description="Disordered" evidence="1">
    <location>
        <begin position="1"/>
        <end position="21"/>
    </location>
</feature>